<keyword evidence="2" id="KW-0805">Transcription regulation</keyword>
<dbReference type="PANTHER" id="PTHR30126:SF94">
    <property type="entry name" value="LYSR FAMILY TRANSCRIPTIONAL REGULATOR"/>
    <property type="match status" value="1"/>
</dbReference>
<dbReference type="GO" id="GO:0003700">
    <property type="term" value="F:DNA-binding transcription factor activity"/>
    <property type="evidence" value="ECO:0007669"/>
    <property type="project" value="InterPro"/>
</dbReference>
<dbReference type="SUPFAM" id="SSF53850">
    <property type="entry name" value="Periplasmic binding protein-like II"/>
    <property type="match status" value="1"/>
</dbReference>
<comment type="similarity">
    <text evidence="1">Belongs to the LysR transcriptional regulatory family.</text>
</comment>
<organism evidence="7 8">
    <name type="scientific">Pseudomonas fluorescens</name>
    <dbReference type="NCBI Taxonomy" id="294"/>
    <lineage>
        <taxon>Bacteria</taxon>
        <taxon>Pseudomonadati</taxon>
        <taxon>Pseudomonadota</taxon>
        <taxon>Gammaproteobacteria</taxon>
        <taxon>Pseudomonadales</taxon>
        <taxon>Pseudomonadaceae</taxon>
        <taxon>Pseudomonas</taxon>
    </lineage>
</organism>
<evidence type="ECO:0000259" key="5">
    <source>
        <dbReference type="PROSITE" id="PS50931"/>
    </source>
</evidence>
<dbReference type="Pfam" id="PF03466">
    <property type="entry name" value="LysR_substrate"/>
    <property type="match status" value="1"/>
</dbReference>
<dbReference type="NCBIfam" id="NF008095">
    <property type="entry name" value="PRK10837.1"/>
    <property type="match status" value="1"/>
</dbReference>
<dbReference type="CDD" id="cd08420">
    <property type="entry name" value="PBP2_CysL_like"/>
    <property type="match status" value="1"/>
</dbReference>
<dbReference type="InterPro" id="IPR036388">
    <property type="entry name" value="WH-like_DNA-bd_sf"/>
</dbReference>
<keyword evidence="3" id="KW-0238">DNA-binding</keyword>
<dbReference type="PROSITE" id="PS50931">
    <property type="entry name" value="HTH_LYSR"/>
    <property type="match status" value="1"/>
</dbReference>
<gene>
    <name evidence="7" type="primary">cmpR_8</name>
    <name evidence="6" type="synonym">cmpR_6</name>
    <name evidence="6" type="ORF">PS712_04446</name>
    <name evidence="7" type="ORF">PS712_05756</name>
</gene>
<dbReference type="InterPro" id="IPR005119">
    <property type="entry name" value="LysR_subst-bd"/>
</dbReference>
<evidence type="ECO:0000313" key="6">
    <source>
        <dbReference type="EMBL" id="VVO23738.1"/>
    </source>
</evidence>
<evidence type="ECO:0000256" key="3">
    <source>
        <dbReference type="ARBA" id="ARBA00023125"/>
    </source>
</evidence>
<evidence type="ECO:0000256" key="2">
    <source>
        <dbReference type="ARBA" id="ARBA00023015"/>
    </source>
</evidence>
<dbReference type="EMBL" id="CABVIB010000026">
    <property type="protein sequence ID" value="VVO23738.1"/>
    <property type="molecule type" value="Genomic_DNA"/>
</dbReference>
<keyword evidence="4" id="KW-0804">Transcription</keyword>
<dbReference type="PRINTS" id="PR00039">
    <property type="entry name" value="HTHLYSR"/>
</dbReference>
<dbReference type="Pfam" id="PF00126">
    <property type="entry name" value="HTH_1"/>
    <property type="match status" value="1"/>
</dbReference>
<dbReference type="FunFam" id="1.10.10.10:FF:000001">
    <property type="entry name" value="LysR family transcriptional regulator"/>
    <property type="match status" value="1"/>
</dbReference>
<reference evidence="7 8" key="1">
    <citation type="submission" date="2019-09" db="EMBL/GenBank/DDBJ databases">
        <authorList>
            <person name="Chandra G."/>
            <person name="Truman W A."/>
        </authorList>
    </citation>
    <scope>NUCLEOTIDE SEQUENCE [LARGE SCALE GENOMIC DNA]</scope>
    <source>
        <strain evidence="7">PS712</strain>
    </source>
</reference>
<dbReference type="GO" id="GO:0000976">
    <property type="term" value="F:transcription cis-regulatory region binding"/>
    <property type="evidence" value="ECO:0007669"/>
    <property type="project" value="TreeGrafter"/>
</dbReference>
<accession>A0A5E7FKR4</accession>
<dbReference type="PANTHER" id="PTHR30126">
    <property type="entry name" value="HTH-TYPE TRANSCRIPTIONAL REGULATOR"/>
    <property type="match status" value="1"/>
</dbReference>
<sequence length="353" mass="39325">MGLLEIGLRLLLHEQSRGAQLHRILIATTISVNWIIKIRVIGYIDMRFTLRQLQVFVAVAQQESVSRAAGLLNLSQSAASTSITELERQCSCQLFDRAGKRLSLNALGKQLLPQAVALLDQAKEIEDLLNGKSGFGSLAVGATLTIGNYLATLLIGSFMQRHPESQVKLHVQNTANIVQQVAHYEIDLGLIEGDCSHPDIEVQSWVEDELVVFCAPQHPLAKRGTATMDELSHEAWILREQGSGTRLTFDQAMRHHRSALNIRLELEHTEAIKRAVESGLGIGCISRLALRDAFRRGSLVAVETPDLDLARQFYFIWHKQKYQTSAMREFLDLCRAFTAGVQRSDEIVLPTIA</sequence>
<feature type="domain" description="HTH lysR-type" evidence="5">
    <location>
        <begin position="48"/>
        <end position="105"/>
    </location>
</feature>
<evidence type="ECO:0000256" key="1">
    <source>
        <dbReference type="ARBA" id="ARBA00009437"/>
    </source>
</evidence>
<dbReference type="Proteomes" id="UP000326018">
    <property type="component" value="Unassembled WGS sequence"/>
</dbReference>
<proteinExistence type="inferred from homology"/>
<dbReference type="AlphaFoldDB" id="A0A5E7FKR4"/>
<dbReference type="Gene3D" id="1.10.10.10">
    <property type="entry name" value="Winged helix-like DNA-binding domain superfamily/Winged helix DNA-binding domain"/>
    <property type="match status" value="1"/>
</dbReference>
<evidence type="ECO:0000313" key="8">
    <source>
        <dbReference type="Proteomes" id="UP000326018"/>
    </source>
</evidence>
<name>A0A5E7FKR4_PSEFL</name>
<dbReference type="Gene3D" id="3.40.190.290">
    <property type="match status" value="1"/>
</dbReference>
<dbReference type="SUPFAM" id="SSF46785">
    <property type="entry name" value="Winged helix' DNA-binding domain"/>
    <property type="match status" value="1"/>
</dbReference>
<protein>
    <submittedName>
        <fullName evidence="7">HTH-type transcriptional activator CmpR</fullName>
    </submittedName>
</protein>
<dbReference type="EMBL" id="CABVIB010000054">
    <property type="protein sequence ID" value="VVO40031.1"/>
    <property type="molecule type" value="Genomic_DNA"/>
</dbReference>
<dbReference type="InterPro" id="IPR000847">
    <property type="entry name" value="LysR_HTH_N"/>
</dbReference>
<dbReference type="InterPro" id="IPR036390">
    <property type="entry name" value="WH_DNA-bd_sf"/>
</dbReference>
<evidence type="ECO:0000313" key="7">
    <source>
        <dbReference type="EMBL" id="VVO40031.1"/>
    </source>
</evidence>
<evidence type="ECO:0000256" key="4">
    <source>
        <dbReference type="ARBA" id="ARBA00023163"/>
    </source>
</evidence>